<feature type="transmembrane region" description="Helical" evidence="2">
    <location>
        <begin position="101"/>
        <end position="118"/>
    </location>
</feature>
<evidence type="ECO:0000313" key="4">
    <source>
        <dbReference type="Proteomes" id="UP001054902"/>
    </source>
</evidence>
<keyword evidence="2" id="KW-1133">Transmembrane helix</keyword>
<proteinExistence type="predicted"/>
<feature type="region of interest" description="Disordered" evidence="1">
    <location>
        <begin position="241"/>
        <end position="294"/>
    </location>
</feature>
<feature type="region of interest" description="Disordered" evidence="1">
    <location>
        <begin position="22"/>
        <end position="44"/>
    </location>
</feature>
<keyword evidence="2" id="KW-0812">Transmembrane</keyword>
<name>A0AAD3CLF1_9STRA</name>
<dbReference type="EMBL" id="BLLK01000022">
    <property type="protein sequence ID" value="GFH46815.1"/>
    <property type="molecule type" value="Genomic_DNA"/>
</dbReference>
<gene>
    <name evidence="3" type="ORF">CTEN210_03289</name>
</gene>
<sequence length="294" mass="32731">MLSSSLRNSRSPRANLFKSFIRTKTSHAKPPGGGGGNKAPEINFDPRKGDSILHEKAKRAAEIHAELNALLEQQAKRRAEEANRGFGAGFLDFVKKSKSQLINIMAAFTCVLLAYQIVNIRKGARKLLDQAEENNISMEEYRKILRVLSSQEFVEKVAKAYEMERARNNIPDTKGASGGFFGKFSNTSSATNGNVSSEEMKVISDVLSSELSKVIGDRALTSAEIEEKKLKLLQKEMGLVQAEKKKRESSGNYKRSDTDSFQSLQKEFGMEDILKDNDSSSKNSNRVVRRKGFI</sequence>
<dbReference type="Proteomes" id="UP001054902">
    <property type="component" value="Unassembled WGS sequence"/>
</dbReference>
<keyword evidence="4" id="KW-1185">Reference proteome</keyword>
<evidence type="ECO:0000256" key="1">
    <source>
        <dbReference type="SAM" id="MobiDB-lite"/>
    </source>
</evidence>
<reference evidence="3 4" key="1">
    <citation type="journal article" date="2021" name="Sci. Rep.">
        <title>The genome of the diatom Chaetoceros tenuissimus carries an ancient integrated fragment of an extant virus.</title>
        <authorList>
            <person name="Hongo Y."/>
            <person name="Kimura K."/>
            <person name="Takaki Y."/>
            <person name="Yoshida Y."/>
            <person name="Baba S."/>
            <person name="Kobayashi G."/>
            <person name="Nagasaki K."/>
            <person name="Hano T."/>
            <person name="Tomaru Y."/>
        </authorList>
    </citation>
    <scope>NUCLEOTIDE SEQUENCE [LARGE SCALE GENOMIC DNA]</scope>
    <source>
        <strain evidence="3 4">NIES-3715</strain>
    </source>
</reference>
<feature type="compositionally biased region" description="Basic and acidic residues" evidence="1">
    <location>
        <begin position="242"/>
        <end position="258"/>
    </location>
</feature>
<organism evidence="3 4">
    <name type="scientific">Chaetoceros tenuissimus</name>
    <dbReference type="NCBI Taxonomy" id="426638"/>
    <lineage>
        <taxon>Eukaryota</taxon>
        <taxon>Sar</taxon>
        <taxon>Stramenopiles</taxon>
        <taxon>Ochrophyta</taxon>
        <taxon>Bacillariophyta</taxon>
        <taxon>Coscinodiscophyceae</taxon>
        <taxon>Chaetocerotophycidae</taxon>
        <taxon>Chaetocerotales</taxon>
        <taxon>Chaetocerotaceae</taxon>
        <taxon>Chaetoceros</taxon>
    </lineage>
</organism>
<feature type="compositionally biased region" description="Basic and acidic residues" evidence="1">
    <location>
        <begin position="268"/>
        <end position="279"/>
    </location>
</feature>
<evidence type="ECO:0000256" key="2">
    <source>
        <dbReference type="SAM" id="Phobius"/>
    </source>
</evidence>
<comment type="caution">
    <text evidence="3">The sequence shown here is derived from an EMBL/GenBank/DDBJ whole genome shotgun (WGS) entry which is preliminary data.</text>
</comment>
<protein>
    <submittedName>
        <fullName evidence="3">Uncharacterized protein</fullName>
    </submittedName>
</protein>
<keyword evidence="2" id="KW-0472">Membrane</keyword>
<dbReference type="AlphaFoldDB" id="A0AAD3CLF1"/>
<accession>A0AAD3CLF1</accession>
<evidence type="ECO:0000313" key="3">
    <source>
        <dbReference type="EMBL" id="GFH46815.1"/>
    </source>
</evidence>